<dbReference type="GO" id="GO:0003677">
    <property type="term" value="F:DNA binding"/>
    <property type="evidence" value="ECO:0007669"/>
    <property type="project" value="UniProtKB-KW"/>
</dbReference>
<comment type="similarity">
    <text evidence="1">Belongs to the sigma-70 factor family. ECF subfamily.</text>
</comment>
<organism evidence="8 9">
    <name type="scientific">Corynebacterium variabile</name>
    <dbReference type="NCBI Taxonomy" id="1727"/>
    <lineage>
        <taxon>Bacteria</taxon>
        <taxon>Bacillati</taxon>
        <taxon>Actinomycetota</taxon>
        <taxon>Actinomycetes</taxon>
        <taxon>Mycobacteriales</taxon>
        <taxon>Corynebacteriaceae</taxon>
        <taxon>Corynebacterium</taxon>
    </lineage>
</organism>
<protein>
    <submittedName>
        <fullName evidence="8">RNA polymerase sigma factor, sigma-70 family</fullName>
    </submittedName>
</protein>
<gene>
    <name evidence="8" type="ORF">CVAR292_01939</name>
</gene>
<keyword evidence="2" id="KW-0805">Transcription regulation</keyword>
<keyword evidence="9" id="KW-1185">Reference proteome</keyword>
<dbReference type="PANTHER" id="PTHR43133:SF8">
    <property type="entry name" value="RNA POLYMERASE SIGMA FACTOR HI_1459-RELATED"/>
    <property type="match status" value="1"/>
</dbReference>
<dbReference type="SUPFAM" id="SSF88946">
    <property type="entry name" value="Sigma2 domain of RNA polymerase sigma factors"/>
    <property type="match status" value="1"/>
</dbReference>
<dbReference type="InterPro" id="IPR007627">
    <property type="entry name" value="RNA_pol_sigma70_r2"/>
</dbReference>
<dbReference type="PANTHER" id="PTHR43133">
    <property type="entry name" value="RNA POLYMERASE ECF-TYPE SIGMA FACTO"/>
    <property type="match status" value="1"/>
</dbReference>
<keyword evidence="4" id="KW-0238">DNA-binding</keyword>
<sequence length="187" mass="20763">MTWDEERECVRRAKSGDGEAFGALWKCAEKKVWAVCLGITSNRSDAEEAIAEAMCKSWQGLDRFLEKSRFSTWLCQIASNICKNKVSRRREFPDSETGTDLASNTTDIGDRVADTQAVRWAVSQLSDEFREAIVLREVGGLAYKEIAIQQGVNIQTVKTRIFRARKALQDLLGGDDATGANTPVPVS</sequence>
<dbReference type="Pfam" id="PF08281">
    <property type="entry name" value="Sigma70_r4_2"/>
    <property type="match status" value="1"/>
</dbReference>
<dbReference type="InterPro" id="IPR039425">
    <property type="entry name" value="RNA_pol_sigma-70-like"/>
</dbReference>
<evidence type="ECO:0000256" key="4">
    <source>
        <dbReference type="ARBA" id="ARBA00023125"/>
    </source>
</evidence>
<dbReference type="InterPro" id="IPR013249">
    <property type="entry name" value="RNA_pol_sigma70_r4_t2"/>
</dbReference>
<dbReference type="AlphaFoldDB" id="A0A0X2NM61"/>
<feature type="domain" description="RNA polymerase sigma factor 70 region 4 type 2" evidence="7">
    <location>
        <begin position="120"/>
        <end position="168"/>
    </location>
</feature>
<evidence type="ECO:0000313" key="9">
    <source>
        <dbReference type="Proteomes" id="UP000182498"/>
    </source>
</evidence>
<keyword evidence="3" id="KW-0731">Sigma factor</keyword>
<keyword evidence="5" id="KW-0804">Transcription</keyword>
<evidence type="ECO:0000259" key="7">
    <source>
        <dbReference type="Pfam" id="PF08281"/>
    </source>
</evidence>
<evidence type="ECO:0000259" key="6">
    <source>
        <dbReference type="Pfam" id="PF04542"/>
    </source>
</evidence>
<name>A0A0X2NM61_9CORY</name>
<dbReference type="EMBL" id="FAUH01000013">
    <property type="protein sequence ID" value="CUU66592.1"/>
    <property type="molecule type" value="Genomic_DNA"/>
</dbReference>
<dbReference type="InterPro" id="IPR014284">
    <property type="entry name" value="RNA_pol_sigma-70_dom"/>
</dbReference>
<dbReference type="Gene3D" id="1.10.10.10">
    <property type="entry name" value="Winged helix-like DNA-binding domain superfamily/Winged helix DNA-binding domain"/>
    <property type="match status" value="1"/>
</dbReference>
<dbReference type="CDD" id="cd06171">
    <property type="entry name" value="Sigma70_r4"/>
    <property type="match status" value="1"/>
</dbReference>
<dbReference type="Proteomes" id="UP000182498">
    <property type="component" value="Unassembled WGS sequence"/>
</dbReference>
<evidence type="ECO:0000256" key="5">
    <source>
        <dbReference type="ARBA" id="ARBA00023163"/>
    </source>
</evidence>
<evidence type="ECO:0000256" key="2">
    <source>
        <dbReference type="ARBA" id="ARBA00023015"/>
    </source>
</evidence>
<accession>A0A0X2NM61</accession>
<dbReference type="SUPFAM" id="SSF88659">
    <property type="entry name" value="Sigma3 and sigma4 domains of RNA polymerase sigma factors"/>
    <property type="match status" value="1"/>
</dbReference>
<dbReference type="InterPro" id="IPR013325">
    <property type="entry name" value="RNA_pol_sigma_r2"/>
</dbReference>
<dbReference type="InterPro" id="IPR013324">
    <property type="entry name" value="RNA_pol_sigma_r3/r4-like"/>
</dbReference>
<evidence type="ECO:0000256" key="3">
    <source>
        <dbReference type="ARBA" id="ARBA00023082"/>
    </source>
</evidence>
<feature type="domain" description="RNA polymerase sigma-70 region 2" evidence="6">
    <location>
        <begin position="29"/>
        <end position="90"/>
    </location>
</feature>
<evidence type="ECO:0000313" key="8">
    <source>
        <dbReference type="EMBL" id="CUU66592.1"/>
    </source>
</evidence>
<dbReference type="GO" id="GO:0006352">
    <property type="term" value="P:DNA-templated transcription initiation"/>
    <property type="evidence" value="ECO:0007669"/>
    <property type="project" value="InterPro"/>
</dbReference>
<dbReference type="Pfam" id="PF04542">
    <property type="entry name" value="Sigma70_r2"/>
    <property type="match status" value="1"/>
</dbReference>
<dbReference type="Gene3D" id="1.10.1740.10">
    <property type="match status" value="1"/>
</dbReference>
<dbReference type="InterPro" id="IPR036388">
    <property type="entry name" value="WH-like_DNA-bd_sf"/>
</dbReference>
<dbReference type="GO" id="GO:0016987">
    <property type="term" value="F:sigma factor activity"/>
    <property type="evidence" value="ECO:0007669"/>
    <property type="project" value="UniProtKB-KW"/>
</dbReference>
<dbReference type="NCBIfam" id="TIGR02937">
    <property type="entry name" value="sigma70-ECF"/>
    <property type="match status" value="1"/>
</dbReference>
<reference evidence="9" key="1">
    <citation type="submission" date="2015-11" db="EMBL/GenBank/DDBJ databases">
        <authorList>
            <person name="Dugat-Bony E."/>
        </authorList>
    </citation>
    <scope>NUCLEOTIDE SEQUENCE [LARGE SCALE GENOMIC DNA]</scope>
    <source>
        <strain evidence="9">Mu292</strain>
    </source>
</reference>
<evidence type="ECO:0000256" key="1">
    <source>
        <dbReference type="ARBA" id="ARBA00010641"/>
    </source>
</evidence>
<proteinExistence type="inferred from homology"/>